<protein>
    <recommendedName>
        <fullName evidence="1">Endonuclease/exonuclease/phosphatase domain-containing protein</fullName>
    </recommendedName>
</protein>
<gene>
    <name evidence="2" type="primary">Acey_s0141.g2205</name>
    <name evidence="2" type="synonym">Acey-R17.2</name>
    <name evidence="2" type="ORF">Y032_0141g2205</name>
</gene>
<dbReference type="OrthoDB" id="412787at2759"/>
<dbReference type="PANTHER" id="PTHR12121:SF37">
    <property type="entry name" value="2',5'-PHOSPHODIESTERASE 12"/>
    <property type="match status" value="1"/>
</dbReference>
<keyword evidence="3" id="KW-1185">Reference proteome</keyword>
<evidence type="ECO:0000313" key="3">
    <source>
        <dbReference type="Proteomes" id="UP000024635"/>
    </source>
</evidence>
<dbReference type="Gene3D" id="3.60.10.10">
    <property type="entry name" value="Endonuclease/exonuclease/phosphatase"/>
    <property type="match status" value="1"/>
</dbReference>
<dbReference type="GO" id="GO:0005739">
    <property type="term" value="C:mitochondrion"/>
    <property type="evidence" value="ECO:0007669"/>
    <property type="project" value="TreeGrafter"/>
</dbReference>
<feature type="domain" description="Endonuclease/exonuclease/phosphatase" evidence="1">
    <location>
        <begin position="389"/>
        <end position="673"/>
    </location>
</feature>
<organism evidence="2 3">
    <name type="scientific">Ancylostoma ceylanicum</name>
    <dbReference type="NCBI Taxonomy" id="53326"/>
    <lineage>
        <taxon>Eukaryota</taxon>
        <taxon>Metazoa</taxon>
        <taxon>Ecdysozoa</taxon>
        <taxon>Nematoda</taxon>
        <taxon>Chromadorea</taxon>
        <taxon>Rhabditida</taxon>
        <taxon>Rhabditina</taxon>
        <taxon>Rhabditomorpha</taxon>
        <taxon>Strongyloidea</taxon>
        <taxon>Ancylostomatidae</taxon>
        <taxon>Ancylostomatinae</taxon>
        <taxon>Ancylostoma</taxon>
    </lineage>
</organism>
<dbReference type="Proteomes" id="UP000024635">
    <property type="component" value="Unassembled WGS sequence"/>
</dbReference>
<dbReference type="EMBL" id="JARK01001477">
    <property type="protein sequence ID" value="EYB97323.1"/>
    <property type="molecule type" value="Genomic_DNA"/>
</dbReference>
<dbReference type="InterPro" id="IPR005135">
    <property type="entry name" value="Endo/exonuclease/phosphatase"/>
</dbReference>
<dbReference type="PANTHER" id="PTHR12121">
    <property type="entry name" value="CARBON CATABOLITE REPRESSOR PROTEIN 4"/>
    <property type="match status" value="1"/>
</dbReference>
<reference evidence="3" key="1">
    <citation type="journal article" date="2015" name="Nat. Genet.">
        <title>The genome and transcriptome of the zoonotic hookworm Ancylostoma ceylanicum identify infection-specific gene families.</title>
        <authorList>
            <person name="Schwarz E.M."/>
            <person name="Hu Y."/>
            <person name="Antoshechkin I."/>
            <person name="Miller M.M."/>
            <person name="Sternberg P.W."/>
            <person name="Aroian R.V."/>
        </authorList>
    </citation>
    <scope>NUCLEOTIDE SEQUENCE</scope>
    <source>
        <strain evidence="3">HY135</strain>
    </source>
</reference>
<proteinExistence type="predicted"/>
<sequence length="689" mass="78902">MISKLFGFLSELFSRSRTHQQWERVLGKQLEVSNTVERISSVQLKRSGKVFPYHTTRLKRTSLPMLVPQNSILLWKDPIDAQSAERPQCLSLLFDFCHNGSSLLVTLRRPLSEPFLETAKKIEAKIQKLISPQKGKKSAILNSEQSDEVLTVTVEAPGSIEIESLTLENVVESQRDLLIGGQPYSIIREPVDISTLTCALKPLAGCPIYPAIDFRQGSEKIRPIMHWYTYRTPEVERVDGKSKENTLRESITMLDGEPFTQIWCYKLRISMDRRQLRAVIRRRWEETVPCRRSRPTCHSQVSQVVRMFGLTCLARSGVSKYPVETIDEPLIFEDNIKWCQEEKSSDCLRIVSYNILADLYLDLSGPQESLFFPYCPKAYQMYEYRHPLVMKELLSYDMDLCFLQEVDHRMQMRYLSALFHSIGVEMCFSKKEREVTEGSVIAFRRERFDFVFSECYGLASLLEGSGNDVNNILSSSSASSEIFSTRPTTIQVLVLRDRISGDFIVCGNTHLHHNPKHEHLKALQAAVAVRKLESIRKRYSEANPDCAVRLVLAGDFNSTPDGPVYELLSTGVLPKSSPWWNLDENIVPEDLMTWTPDFFQLLPSGEKLRNLTGTEITNYTRYFDENGVQRGFCGCLDYIWTDSAELHRIAPRPSHELLTKYGAIPSKVAPSDHIPLLCEVRFNKIQKNT</sequence>
<dbReference type="InterPro" id="IPR036691">
    <property type="entry name" value="Endo/exonu/phosph_ase_sf"/>
</dbReference>
<dbReference type="GO" id="GO:0000288">
    <property type="term" value="P:nuclear-transcribed mRNA catabolic process, deadenylation-dependent decay"/>
    <property type="evidence" value="ECO:0007669"/>
    <property type="project" value="TreeGrafter"/>
</dbReference>
<name>A0A016T2U9_9BILA</name>
<comment type="caution">
    <text evidence="2">The sequence shown here is derived from an EMBL/GenBank/DDBJ whole genome shotgun (WGS) entry which is preliminary data.</text>
</comment>
<dbReference type="Pfam" id="PF03372">
    <property type="entry name" value="Exo_endo_phos"/>
    <property type="match status" value="1"/>
</dbReference>
<dbReference type="GO" id="GO:0000175">
    <property type="term" value="F:3'-5'-RNA exonuclease activity"/>
    <property type="evidence" value="ECO:0007669"/>
    <property type="project" value="TreeGrafter"/>
</dbReference>
<evidence type="ECO:0000259" key="1">
    <source>
        <dbReference type="Pfam" id="PF03372"/>
    </source>
</evidence>
<evidence type="ECO:0000313" key="2">
    <source>
        <dbReference type="EMBL" id="EYB97323.1"/>
    </source>
</evidence>
<dbReference type="SUPFAM" id="SSF56219">
    <property type="entry name" value="DNase I-like"/>
    <property type="match status" value="1"/>
</dbReference>
<dbReference type="InterPro" id="IPR050410">
    <property type="entry name" value="CCR4/nocturin_mRNA_transcr"/>
</dbReference>
<accession>A0A016T2U9</accession>
<dbReference type="AlphaFoldDB" id="A0A016T2U9"/>
<dbReference type="STRING" id="53326.A0A016T2U9"/>